<evidence type="ECO:0000256" key="4">
    <source>
        <dbReference type="ARBA" id="ARBA00023163"/>
    </source>
</evidence>
<dbReference type="Pfam" id="PF08281">
    <property type="entry name" value="Sigma70_r4_2"/>
    <property type="match status" value="1"/>
</dbReference>
<dbReference type="Proteomes" id="UP001501175">
    <property type="component" value="Unassembled WGS sequence"/>
</dbReference>
<keyword evidence="4" id="KW-0804">Transcription</keyword>
<dbReference type="PANTHER" id="PTHR43133">
    <property type="entry name" value="RNA POLYMERASE ECF-TYPE SIGMA FACTO"/>
    <property type="match status" value="1"/>
</dbReference>
<reference evidence="9" key="1">
    <citation type="journal article" date="2019" name="Int. J. Syst. Evol. Microbiol.">
        <title>The Global Catalogue of Microorganisms (GCM) 10K type strain sequencing project: providing services to taxonomists for standard genome sequencing and annotation.</title>
        <authorList>
            <consortium name="The Broad Institute Genomics Platform"/>
            <consortium name="The Broad Institute Genome Sequencing Center for Infectious Disease"/>
            <person name="Wu L."/>
            <person name="Ma J."/>
        </authorList>
    </citation>
    <scope>NUCLEOTIDE SEQUENCE [LARGE SCALE GENOMIC DNA]</scope>
    <source>
        <strain evidence="9">JCM 17927</strain>
    </source>
</reference>
<dbReference type="PRINTS" id="PR00038">
    <property type="entry name" value="HTHLUXR"/>
</dbReference>
<dbReference type="InterPro" id="IPR039425">
    <property type="entry name" value="RNA_pol_sigma-70-like"/>
</dbReference>
<dbReference type="InterPro" id="IPR013324">
    <property type="entry name" value="RNA_pol_sigma_r3/r4-like"/>
</dbReference>
<evidence type="ECO:0000256" key="2">
    <source>
        <dbReference type="ARBA" id="ARBA00023015"/>
    </source>
</evidence>
<dbReference type="Gene3D" id="1.10.1740.10">
    <property type="match status" value="1"/>
</dbReference>
<gene>
    <name evidence="8" type="ORF">GCM10023189_38640</name>
</gene>
<sequence length="216" mass="25428">MADLSLSFSEDSTRPNPFRKPEPVTTDAELLIRQAFQAEVRKGYELLFRRYYRVLCSQAVRFVYSRDIAQDIVGEVFLNFWKTQAHLHITTSYRAYLFTAVRNRVYNHLQDELRKDNLLGKQTDTFEEPPADDDPQQMLQFTELYNRIEEEIRVLPPQCQRVFLLSRFEGRKNREIADELQISIKTVEAHMFRALSHLRRALQIGLMTLLSLLIAS</sequence>
<keyword evidence="9" id="KW-1185">Reference proteome</keyword>
<feature type="compositionally biased region" description="Polar residues" evidence="5">
    <location>
        <begin position="1"/>
        <end position="10"/>
    </location>
</feature>
<dbReference type="SUPFAM" id="SSF88659">
    <property type="entry name" value="Sigma3 and sigma4 domains of RNA polymerase sigma factors"/>
    <property type="match status" value="1"/>
</dbReference>
<evidence type="ECO:0000256" key="5">
    <source>
        <dbReference type="SAM" id="MobiDB-lite"/>
    </source>
</evidence>
<comment type="caution">
    <text evidence="8">The sequence shown here is derived from an EMBL/GenBank/DDBJ whole genome shotgun (WGS) entry which is preliminary data.</text>
</comment>
<keyword evidence="2" id="KW-0805">Transcription regulation</keyword>
<dbReference type="RefSeq" id="WP_345246065.1">
    <property type="nucleotide sequence ID" value="NZ_BAABHD010000068.1"/>
</dbReference>
<comment type="similarity">
    <text evidence="1">Belongs to the sigma-70 factor family. ECF subfamily.</text>
</comment>
<dbReference type="InterPro" id="IPR007627">
    <property type="entry name" value="RNA_pol_sigma70_r2"/>
</dbReference>
<evidence type="ECO:0000256" key="3">
    <source>
        <dbReference type="ARBA" id="ARBA00023082"/>
    </source>
</evidence>
<dbReference type="PANTHER" id="PTHR43133:SF46">
    <property type="entry name" value="RNA POLYMERASE SIGMA-70 FACTOR ECF SUBFAMILY"/>
    <property type="match status" value="1"/>
</dbReference>
<evidence type="ECO:0000313" key="9">
    <source>
        <dbReference type="Proteomes" id="UP001501175"/>
    </source>
</evidence>
<proteinExistence type="inferred from homology"/>
<evidence type="ECO:0000259" key="6">
    <source>
        <dbReference type="Pfam" id="PF04542"/>
    </source>
</evidence>
<dbReference type="NCBIfam" id="TIGR02985">
    <property type="entry name" value="Sig70_bacteroi1"/>
    <property type="match status" value="1"/>
</dbReference>
<dbReference type="InterPro" id="IPR013249">
    <property type="entry name" value="RNA_pol_sigma70_r4_t2"/>
</dbReference>
<name>A0ABP8N6K3_9BACT</name>
<dbReference type="NCBIfam" id="TIGR02937">
    <property type="entry name" value="sigma70-ECF"/>
    <property type="match status" value="1"/>
</dbReference>
<evidence type="ECO:0000313" key="8">
    <source>
        <dbReference type="EMBL" id="GAA4462217.1"/>
    </source>
</evidence>
<dbReference type="SUPFAM" id="SSF88946">
    <property type="entry name" value="Sigma2 domain of RNA polymerase sigma factors"/>
    <property type="match status" value="1"/>
</dbReference>
<keyword evidence="3" id="KW-0731">Sigma factor</keyword>
<evidence type="ECO:0000256" key="1">
    <source>
        <dbReference type="ARBA" id="ARBA00010641"/>
    </source>
</evidence>
<dbReference type="Gene3D" id="1.10.10.10">
    <property type="entry name" value="Winged helix-like DNA-binding domain superfamily/Winged helix DNA-binding domain"/>
    <property type="match status" value="1"/>
</dbReference>
<evidence type="ECO:0000259" key="7">
    <source>
        <dbReference type="Pfam" id="PF08281"/>
    </source>
</evidence>
<feature type="domain" description="RNA polymerase sigma factor 70 region 4 type 2" evidence="7">
    <location>
        <begin position="146"/>
        <end position="198"/>
    </location>
</feature>
<dbReference type="EMBL" id="BAABHD010000068">
    <property type="protein sequence ID" value="GAA4462217.1"/>
    <property type="molecule type" value="Genomic_DNA"/>
</dbReference>
<dbReference type="InterPro" id="IPR013325">
    <property type="entry name" value="RNA_pol_sigma_r2"/>
</dbReference>
<dbReference type="InterPro" id="IPR036388">
    <property type="entry name" value="WH-like_DNA-bd_sf"/>
</dbReference>
<feature type="region of interest" description="Disordered" evidence="5">
    <location>
        <begin position="1"/>
        <end position="22"/>
    </location>
</feature>
<dbReference type="InterPro" id="IPR014327">
    <property type="entry name" value="RNA_pol_sigma70_bacteroid"/>
</dbReference>
<feature type="domain" description="RNA polymerase sigma-70 region 2" evidence="6">
    <location>
        <begin position="47"/>
        <end position="112"/>
    </location>
</feature>
<accession>A0ABP8N6K3</accession>
<dbReference type="CDD" id="cd06171">
    <property type="entry name" value="Sigma70_r4"/>
    <property type="match status" value="1"/>
</dbReference>
<organism evidence="8 9">
    <name type="scientific">Nibrella saemangeumensis</name>
    <dbReference type="NCBI Taxonomy" id="1084526"/>
    <lineage>
        <taxon>Bacteria</taxon>
        <taxon>Pseudomonadati</taxon>
        <taxon>Bacteroidota</taxon>
        <taxon>Cytophagia</taxon>
        <taxon>Cytophagales</taxon>
        <taxon>Spirosomataceae</taxon>
        <taxon>Nibrella</taxon>
    </lineage>
</organism>
<dbReference type="Pfam" id="PF04542">
    <property type="entry name" value="Sigma70_r2"/>
    <property type="match status" value="1"/>
</dbReference>
<dbReference type="InterPro" id="IPR014284">
    <property type="entry name" value="RNA_pol_sigma-70_dom"/>
</dbReference>
<protein>
    <submittedName>
        <fullName evidence="8">RNA polymerase sigma-70 factor</fullName>
    </submittedName>
</protein>
<dbReference type="InterPro" id="IPR000792">
    <property type="entry name" value="Tscrpt_reg_LuxR_C"/>
</dbReference>